<proteinExistence type="predicted"/>
<organism evidence="2 3">
    <name type="scientific">Ideonella paludis</name>
    <dbReference type="NCBI Taxonomy" id="1233411"/>
    <lineage>
        <taxon>Bacteria</taxon>
        <taxon>Pseudomonadati</taxon>
        <taxon>Pseudomonadota</taxon>
        <taxon>Betaproteobacteria</taxon>
        <taxon>Burkholderiales</taxon>
        <taxon>Sphaerotilaceae</taxon>
        <taxon>Ideonella</taxon>
    </lineage>
</organism>
<feature type="chain" id="PRO_5045445042" evidence="1">
    <location>
        <begin position="23"/>
        <end position="173"/>
    </location>
</feature>
<evidence type="ECO:0000313" key="3">
    <source>
        <dbReference type="Proteomes" id="UP000672097"/>
    </source>
</evidence>
<sequence length="173" mass="19213">MNKLFSVLGFAALALGGASAQATPPEQWVIIEGHGLTDNAVYLGQPRKQLIQRSKSCKKPATECTFRIEPSAQDITVFFNAKNKVNRIRFAAQSTQTCQNEPIPFTWPTSKGVHFYDRFFNVQAAYPGSTVQCGGGVCLVDAPKDGLRFEDRHVFEDCFTFYNGTMEVIPKQP</sequence>
<evidence type="ECO:0000313" key="2">
    <source>
        <dbReference type="EMBL" id="MBQ0934463.1"/>
    </source>
</evidence>
<keyword evidence="3" id="KW-1185">Reference proteome</keyword>
<comment type="caution">
    <text evidence="2">The sequence shown here is derived from an EMBL/GenBank/DDBJ whole genome shotgun (WGS) entry which is preliminary data.</text>
</comment>
<feature type="signal peptide" evidence="1">
    <location>
        <begin position="1"/>
        <end position="22"/>
    </location>
</feature>
<dbReference type="Proteomes" id="UP000672097">
    <property type="component" value="Unassembled WGS sequence"/>
</dbReference>
<dbReference type="EMBL" id="JAGQDG010000001">
    <property type="protein sequence ID" value="MBQ0934463.1"/>
    <property type="molecule type" value="Genomic_DNA"/>
</dbReference>
<gene>
    <name evidence="2" type="ORF">KAK11_03905</name>
</gene>
<protein>
    <submittedName>
        <fullName evidence="2">Uncharacterized protein</fullName>
    </submittedName>
</protein>
<accession>A0ABS5DTJ0</accession>
<dbReference type="RefSeq" id="WP_210806335.1">
    <property type="nucleotide sequence ID" value="NZ_JAGQDG010000001.1"/>
</dbReference>
<name>A0ABS5DTJ0_9BURK</name>
<evidence type="ECO:0000256" key="1">
    <source>
        <dbReference type="SAM" id="SignalP"/>
    </source>
</evidence>
<reference evidence="2 3" key="1">
    <citation type="submission" date="2021-04" db="EMBL/GenBank/DDBJ databases">
        <title>The genome sequence of type strain Ideonella paludis KCTC 32238.</title>
        <authorList>
            <person name="Liu Y."/>
        </authorList>
    </citation>
    <scope>NUCLEOTIDE SEQUENCE [LARGE SCALE GENOMIC DNA]</scope>
    <source>
        <strain evidence="2 3">KCTC 32238</strain>
    </source>
</reference>
<keyword evidence="1" id="KW-0732">Signal</keyword>